<keyword evidence="1" id="KW-0472">Membrane</keyword>
<keyword evidence="1" id="KW-1133">Transmembrane helix</keyword>
<keyword evidence="4" id="KW-1185">Reference proteome</keyword>
<gene>
    <name evidence="3" type="ORF">ETSY2_17275</name>
</gene>
<dbReference type="Gene3D" id="2.130.10.10">
    <property type="entry name" value="YVTN repeat-like/Quinoprotein amine dehydrogenase"/>
    <property type="match status" value="2"/>
</dbReference>
<dbReference type="PANTHER" id="PTHR34512">
    <property type="entry name" value="CELL SURFACE PROTEIN"/>
    <property type="match status" value="1"/>
</dbReference>
<comment type="caution">
    <text evidence="3">The sequence shown here is derived from an EMBL/GenBank/DDBJ whole genome shotgun (WGS) entry which is preliminary data.</text>
</comment>
<dbReference type="EMBL" id="AZHX01000699">
    <property type="protein sequence ID" value="ETX06401.1"/>
    <property type="molecule type" value="Genomic_DNA"/>
</dbReference>
<sequence>MKIVENVRVCRLCGHMDAVESSGRCPSCGAFSGLVTLPRGDAEQIGRRYRRRAMIKRLMSMAAVLILVVAVALWAAQVFWDRGLRPPKATTQASASTAPKVWGQVRRTPQNTGFTSEPVPYPHRIQWTYTTSEPLSGPPAVADQHVYLITEDGRTVALDRKTGQLFWEYDNGGPSGSSPAVVGDDLIVATRPGVIAALRRKDGTPRWQTALGHAVLASPIVMNGTVFIGAADQNLYALDVATGQQRWSFATDSWVVSAVAYAGERVITTSQDNRIHIVGSETGRMRLIYETGPGRHVGTSAVVQGDLAYFGSFRGRVWAVDWRGTTYPLERWMLFWKTNFFFWGWRSKLPIQKGTVWSSRIDGDVTQTLALAHNTVYAGTNTGQVGAFDAATGAAQWKTDLGVRVTSAPTVAGKTVLIGTQAGVVVALDARTGDQQWRFQTQGRITASPVVAGGVMYVASHDGTLYAVEAAP</sequence>
<dbReference type="InterPro" id="IPR015943">
    <property type="entry name" value="WD40/YVTN_repeat-like_dom_sf"/>
</dbReference>
<dbReference type="InterPro" id="IPR018391">
    <property type="entry name" value="PQQ_b-propeller_rpt"/>
</dbReference>
<organism evidence="3 4">
    <name type="scientific">Candidatus Entotheonella gemina</name>
    <dbReference type="NCBI Taxonomy" id="1429439"/>
    <lineage>
        <taxon>Bacteria</taxon>
        <taxon>Pseudomonadati</taxon>
        <taxon>Nitrospinota/Tectimicrobiota group</taxon>
        <taxon>Candidatus Tectimicrobiota</taxon>
        <taxon>Candidatus Entotheonellia</taxon>
        <taxon>Candidatus Entotheonellales</taxon>
        <taxon>Candidatus Entotheonellaceae</taxon>
        <taxon>Candidatus Entotheonella</taxon>
    </lineage>
</organism>
<dbReference type="InterPro" id="IPR002372">
    <property type="entry name" value="PQQ_rpt_dom"/>
</dbReference>
<dbReference type="Proteomes" id="UP000019140">
    <property type="component" value="Unassembled WGS sequence"/>
</dbReference>
<dbReference type="Pfam" id="PF13360">
    <property type="entry name" value="PQQ_2"/>
    <property type="match status" value="2"/>
</dbReference>
<evidence type="ECO:0000313" key="4">
    <source>
        <dbReference type="Proteomes" id="UP000019140"/>
    </source>
</evidence>
<dbReference type="SMART" id="SM00564">
    <property type="entry name" value="PQQ"/>
    <property type="match status" value="7"/>
</dbReference>
<feature type="domain" description="Pyrrolo-quinoline quinone repeat" evidence="2">
    <location>
        <begin position="175"/>
        <end position="326"/>
    </location>
</feature>
<proteinExistence type="predicted"/>
<reference evidence="3 4" key="1">
    <citation type="journal article" date="2014" name="Nature">
        <title>An environmental bacterial taxon with a large and distinct metabolic repertoire.</title>
        <authorList>
            <person name="Wilson M.C."/>
            <person name="Mori T."/>
            <person name="Ruckert C."/>
            <person name="Uria A.R."/>
            <person name="Helf M.J."/>
            <person name="Takada K."/>
            <person name="Gernert C."/>
            <person name="Steffens U.A."/>
            <person name="Heycke N."/>
            <person name="Schmitt S."/>
            <person name="Rinke C."/>
            <person name="Helfrich E.J."/>
            <person name="Brachmann A.O."/>
            <person name="Gurgui C."/>
            <person name="Wakimoto T."/>
            <person name="Kracht M."/>
            <person name="Crusemann M."/>
            <person name="Hentschel U."/>
            <person name="Abe I."/>
            <person name="Matsunaga S."/>
            <person name="Kalinowski J."/>
            <person name="Takeyama H."/>
            <person name="Piel J."/>
        </authorList>
    </citation>
    <scope>NUCLEOTIDE SEQUENCE [LARGE SCALE GENOMIC DNA]</scope>
    <source>
        <strain evidence="4">TSY2</strain>
    </source>
</reference>
<keyword evidence="1" id="KW-0812">Transmembrane</keyword>
<protein>
    <recommendedName>
        <fullName evidence="2">Pyrrolo-quinoline quinone repeat domain-containing protein</fullName>
    </recommendedName>
</protein>
<dbReference type="PANTHER" id="PTHR34512:SF30">
    <property type="entry name" value="OUTER MEMBRANE PROTEIN ASSEMBLY FACTOR BAMB"/>
    <property type="match status" value="1"/>
</dbReference>
<dbReference type="InterPro" id="IPR011047">
    <property type="entry name" value="Quinoprotein_ADH-like_sf"/>
</dbReference>
<evidence type="ECO:0000259" key="2">
    <source>
        <dbReference type="Pfam" id="PF13360"/>
    </source>
</evidence>
<dbReference type="AlphaFoldDB" id="W4M908"/>
<evidence type="ECO:0000313" key="3">
    <source>
        <dbReference type="EMBL" id="ETX06401.1"/>
    </source>
</evidence>
<dbReference type="SUPFAM" id="SSF50998">
    <property type="entry name" value="Quinoprotein alcohol dehydrogenase-like"/>
    <property type="match status" value="2"/>
</dbReference>
<feature type="domain" description="Pyrrolo-quinoline quinone repeat" evidence="2">
    <location>
        <begin position="355"/>
        <end position="470"/>
    </location>
</feature>
<feature type="transmembrane region" description="Helical" evidence="1">
    <location>
        <begin position="58"/>
        <end position="80"/>
    </location>
</feature>
<name>W4M908_9BACT</name>
<dbReference type="Gene3D" id="2.40.10.480">
    <property type="match status" value="1"/>
</dbReference>
<dbReference type="HOGENOM" id="CLU_027480_4_2_7"/>
<accession>W4M908</accession>
<evidence type="ECO:0000256" key="1">
    <source>
        <dbReference type="SAM" id="Phobius"/>
    </source>
</evidence>